<name>A0A8H8BVB0_9HELO</name>
<dbReference type="SUPFAM" id="SSF56235">
    <property type="entry name" value="N-terminal nucleophile aminohydrolases (Ntn hydrolases)"/>
    <property type="match status" value="1"/>
</dbReference>
<evidence type="ECO:0000313" key="4">
    <source>
        <dbReference type="Proteomes" id="UP000664132"/>
    </source>
</evidence>
<accession>A0A8H8BVB0</accession>
<feature type="compositionally biased region" description="Basic and acidic residues" evidence="1">
    <location>
        <begin position="304"/>
        <end position="313"/>
    </location>
</feature>
<evidence type="ECO:0000259" key="2">
    <source>
        <dbReference type="PROSITE" id="PS51278"/>
    </source>
</evidence>
<dbReference type="AlphaFoldDB" id="A0A8H8BVB0"/>
<sequence>MCRWFAYISATEPCLLEDVLVTPAHSLSKQVHQHYLPKLLSHDPTINAEPTTEAEITTRNRLFNVDGFGMAWYTPSISTFSPDKKPLHPALYRFIQPPLHDANFRSICANTESKVLFAHIRAATSTAITQTNNHPFVFGIHTIMHNGYISDFAKIKRKMCEHMTQEAFEHVQGGTDTEHFAALFISFLCAPSDAEKPHSENDTAVPLSWEEYHSTAEIQKALQKTISTIIAIQNELLGPAAQPNDLNIAITDGRSLVACRFRNHGTEQPPSLYYSTTAGVTLNRQYPDHPDGKNGPHGSSNGKGGKEPAEGAEGHNPQAKKNAREHGKHVIVASEPTTYKDKEWTLIGKNKVVLVDEGGEVRVEDLKIAGA</sequence>
<dbReference type="GO" id="GO:0061672">
    <property type="term" value="C:glutathione hydrolase complex"/>
    <property type="evidence" value="ECO:0007669"/>
    <property type="project" value="TreeGrafter"/>
</dbReference>
<dbReference type="PANTHER" id="PTHR43187">
    <property type="entry name" value="GLUTAMINE AMIDOTRANSFERASE DUG3-RELATED"/>
    <property type="match status" value="1"/>
</dbReference>
<dbReference type="Pfam" id="PF13522">
    <property type="entry name" value="GATase_6"/>
    <property type="match status" value="1"/>
</dbReference>
<dbReference type="GO" id="GO:0005737">
    <property type="term" value="C:cytoplasm"/>
    <property type="evidence" value="ECO:0007669"/>
    <property type="project" value="TreeGrafter"/>
</dbReference>
<gene>
    <name evidence="3" type="ORF">IFR04_001481</name>
</gene>
<evidence type="ECO:0000256" key="1">
    <source>
        <dbReference type="SAM" id="MobiDB-lite"/>
    </source>
</evidence>
<dbReference type="PROSITE" id="PS51278">
    <property type="entry name" value="GATASE_TYPE_2"/>
    <property type="match status" value="1"/>
</dbReference>
<dbReference type="InterPro" id="IPR017932">
    <property type="entry name" value="GATase_2_dom"/>
</dbReference>
<dbReference type="PANTHER" id="PTHR43187:SF1">
    <property type="entry name" value="GLUTAMINE AMIDOTRANSFERASE DUG3-RELATED"/>
    <property type="match status" value="1"/>
</dbReference>
<comment type="caution">
    <text evidence="3">The sequence shown here is derived from an EMBL/GenBank/DDBJ whole genome shotgun (WGS) entry which is preliminary data.</text>
</comment>
<organism evidence="3 4">
    <name type="scientific">Cadophora malorum</name>
    <dbReference type="NCBI Taxonomy" id="108018"/>
    <lineage>
        <taxon>Eukaryota</taxon>
        <taxon>Fungi</taxon>
        <taxon>Dikarya</taxon>
        <taxon>Ascomycota</taxon>
        <taxon>Pezizomycotina</taxon>
        <taxon>Leotiomycetes</taxon>
        <taxon>Helotiales</taxon>
        <taxon>Ploettnerulaceae</taxon>
        <taxon>Cadophora</taxon>
    </lineage>
</organism>
<dbReference type="CDD" id="cd01908">
    <property type="entry name" value="YafJ"/>
    <property type="match status" value="1"/>
</dbReference>
<dbReference type="InterPro" id="IPR052373">
    <property type="entry name" value="Gamma-glu_amide_hydrolase"/>
</dbReference>
<feature type="domain" description="Glutamine amidotransferase type-2" evidence="2">
    <location>
        <begin position="2"/>
        <end position="366"/>
    </location>
</feature>
<proteinExistence type="predicted"/>
<dbReference type="GO" id="GO:0008242">
    <property type="term" value="F:omega peptidase activity"/>
    <property type="evidence" value="ECO:0007669"/>
    <property type="project" value="TreeGrafter"/>
</dbReference>
<dbReference type="EMBL" id="JAFJYH010000011">
    <property type="protein sequence ID" value="KAG4425331.1"/>
    <property type="molecule type" value="Genomic_DNA"/>
</dbReference>
<dbReference type="OrthoDB" id="444432at2759"/>
<reference evidence="3" key="1">
    <citation type="submission" date="2021-02" db="EMBL/GenBank/DDBJ databases">
        <title>Genome sequence Cadophora malorum strain M34.</title>
        <authorList>
            <person name="Stefanovic E."/>
            <person name="Vu D."/>
            <person name="Scully C."/>
            <person name="Dijksterhuis J."/>
            <person name="Roader J."/>
            <person name="Houbraken J."/>
        </authorList>
    </citation>
    <scope>NUCLEOTIDE SEQUENCE</scope>
    <source>
        <strain evidence="3">M34</strain>
    </source>
</reference>
<feature type="region of interest" description="Disordered" evidence="1">
    <location>
        <begin position="282"/>
        <end position="334"/>
    </location>
</feature>
<protein>
    <recommendedName>
        <fullName evidence="2">Glutamine amidotransferase type-2 domain-containing protein</fullName>
    </recommendedName>
</protein>
<dbReference type="GO" id="GO:0006751">
    <property type="term" value="P:glutathione catabolic process"/>
    <property type="evidence" value="ECO:0007669"/>
    <property type="project" value="TreeGrafter"/>
</dbReference>
<evidence type="ECO:0000313" key="3">
    <source>
        <dbReference type="EMBL" id="KAG4425331.1"/>
    </source>
</evidence>
<dbReference type="Proteomes" id="UP000664132">
    <property type="component" value="Unassembled WGS sequence"/>
</dbReference>
<dbReference type="InterPro" id="IPR029055">
    <property type="entry name" value="Ntn_hydrolases_N"/>
</dbReference>
<dbReference type="Gene3D" id="3.60.20.10">
    <property type="entry name" value="Glutamine Phosphoribosylpyrophosphate, subunit 1, domain 1"/>
    <property type="match status" value="1"/>
</dbReference>
<keyword evidence="4" id="KW-1185">Reference proteome</keyword>